<proteinExistence type="predicted"/>
<dbReference type="OrthoDB" id="3026189at2759"/>
<evidence type="ECO:0000256" key="1">
    <source>
        <dbReference type="SAM" id="MobiDB-lite"/>
    </source>
</evidence>
<organism evidence="2 3">
    <name type="scientific">Gymnopilus dilepis</name>
    <dbReference type="NCBI Taxonomy" id="231916"/>
    <lineage>
        <taxon>Eukaryota</taxon>
        <taxon>Fungi</taxon>
        <taxon>Dikarya</taxon>
        <taxon>Basidiomycota</taxon>
        <taxon>Agaricomycotina</taxon>
        <taxon>Agaricomycetes</taxon>
        <taxon>Agaricomycetidae</taxon>
        <taxon>Agaricales</taxon>
        <taxon>Agaricineae</taxon>
        <taxon>Hymenogastraceae</taxon>
        <taxon>Gymnopilus</taxon>
    </lineage>
</organism>
<reference evidence="2 3" key="1">
    <citation type="journal article" date="2018" name="Evol. Lett.">
        <title>Horizontal gene cluster transfer increased hallucinogenic mushroom diversity.</title>
        <authorList>
            <person name="Reynolds H.T."/>
            <person name="Vijayakumar V."/>
            <person name="Gluck-Thaler E."/>
            <person name="Korotkin H.B."/>
            <person name="Matheny P.B."/>
            <person name="Slot J.C."/>
        </authorList>
    </citation>
    <scope>NUCLEOTIDE SEQUENCE [LARGE SCALE GENOMIC DNA]</scope>
    <source>
        <strain evidence="2 3">SRW20</strain>
    </source>
</reference>
<dbReference type="AlphaFoldDB" id="A0A409YJZ8"/>
<gene>
    <name evidence="2" type="ORF">CVT26_007774</name>
</gene>
<sequence>MTIMGSLTADIEIAQEYLQRGVPVWLVRSPSRVPYAATTVTSSPTPPLRPSIWFNDKIEPWAAVIHNGPPSVTRNRACQSIRSYNIKLGHAAYYKPENELVPELLPLKLPSSLSFFPPQPATNAIGPQASTSHTNAATLSPGNPLECDSQANLNQRETAAHAGAIISQAYARPADSQPKPNQRVKAKVANNINRAKFAVPKSSWEPPAASPWKSALSSVDSAESNILVHPDRDLLRGYLFPDPYLLTKEDDGSAGRRSLYIIAWLGIRAKWMEWVIDNQDDVKRYPRPQEWRDALADVAGKMGLMTLWARGGDTRQGTGTSSKNSTTNSSSTAQQQPKRRKVASDSKPPVDLSLVNGPINICWNGEQIVSADALQREIFVVPNNVAQEVVWDLYDHNFRLELLALDRCVIPRADALQREIFVVPNNVAQEVVWDLYDHNFRLELLALDRCVIPRGKLSELEGLERDDKVRRCFPHEAMVTLDLPIEDRGLGAAEWGHRMQWVDAFRSLLMDWPGCPQVLKSKAAITYFSTGHIVSDEKTIAEVESCAYPFYCQTFFNYFGRAPSIPHSLPAFDYYA</sequence>
<comment type="caution">
    <text evidence="2">The sequence shown here is derived from an EMBL/GenBank/DDBJ whole genome shotgun (WGS) entry which is preliminary data.</text>
</comment>
<dbReference type="InParanoid" id="A0A409YJZ8"/>
<keyword evidence="3" id="KW-1185">Reference proteome</keyword>
<dbReference type="EMBL" id="NHYE01000745">
    <property type="protein sequence ID" value="PPR03346.1"/>
    <property type="molecule type" value="Genomic_DNA"/>
</dbReference>
<evidence type="ECO:0000313" key="2">
    <source>
        <dbReference type="EMBL" id="PPR03346.1"/>
    </source>
</evidence>
<feature type="compositionally biased region" description="Low complexity" evidence="1">
    <location>
        <begin position="317"/>
        <end position="332"/>
    </location>
</feature>
<protein>
    <submittedName>
        <fullName evidence="2">Uncharacterized protein</fullName>
    </submittedName>
</protein>
<dbReference type="Proteomes" id="UP000284706">
    <property type="component" value="Unassembled WGS sequence"/>
</dbReference>
<accession>A0A409YJZ8</accession>
<feature type="region of interest" description="Disordered" evidence="1">
    <location>
        <begin position="311"/>
        <end position="349"/>
    </location>
</feature>
<name>A0A409YJZ8_9AGAR</name>
<evidence type="ECO:0000313" key="3">
    <source>
        <dbReference type="Proteomes" id="UP000284706"/>
    </source>
</evidence>